<dbReference type="RefSeq" id="WP_283404939.1">
    <property type="nucleotide sequence ID" value="NZ_FXUI01000001.1"/>
</dbReference>
<organism evidence="1 2">
    <name type="scientific">Novosphingobium panipatense</name>
    <dbReference type="NCBI Taxonomy" id="428991"/>
    <lineage>
        <taxon>Bacteria</taxon>
        <taxon>Pseudomonadati</taxon>
        <taxon>Pseudomonadota</taxon>
        <taxon>Alphaproteobacteria</taxon>
        <taxon>Sphingomonadales</taxon>
        <taxon>Sphingomonadaceae</taxon>
        <taxon>Novosphingobium</taxon>
    </lineage>
</organism>
<evidence type="ECO:0008006" key="3">
    <source>
        <dbReference type="Google" id="ProtNLM"/>
    </source>
</evidence>
<dbReference type="EMBL" id="FXUI01000001">
    <property type="protein sequence ID" value="SMP52883.1"/>
    <property type="molecule type" value="Genomic_DNA"/>
</dbReference>
<dbReference type="Gene3D" id="3.40.50.2000">
    <property type="entry name" value="Glycogen Phosphorylase B"/>
    <property type="match status" value="1"/>
</dbReference>
<name>A0ABY1PYG0_9SPHN</name>
<accession>A0ABY1PYG0</accession>
<proteinExistence type="predicted"/>
<keyword evidence="2" id="KW-1185">Reference proteome</keyword>
<sequence length="298" mass="33074">MPDLMPDWTQAMRAERYDAAWAIADAVLRSRDPQTRDDPTRPYHERWVWDGEPVDGRDVLVRCYHGLGDTLQFARFLTPLAQRAASVTLETQGRLVPLLRQIPGLSRIVSMDPASPLPRRDCDIEITELDLALRLPPSAASAPYLTTTRAILPEGTVALCHGAGEWDLSRSIPPELLAPLCGAAPCITLMPEETTLDVLNPRGCPLDIMTTASLIAGSSLIVTVDTMVAHLAGALGVPTWLMLKTEPDWRWAPDRKTSAWYPNTRLYVQSRPGDWPSVAEQILRDLDARNRRNGKVTQ</sequence>
<protein>
    <recommendedName>
        <fullName evidence="3">Glycosyl transferase family 9 (Putative heptosyltransferase)</fullName>
    </recommendedName>
</protein>
<reference evidence="1 2" key="1">
    <citation type="submission" date="2017-05" db="EMBL/GenBank/DDBJ databases">
        <authorList>
            <person name="Varghese N."/>
            <person name="Submissions S."/>
        </authorList>
    </citation>
    <scope>NUCLEOTIDE SEQUENCE [LARGE SCALE GENOMIC DNA]</scope>
    <source>
        <strain evidence="1 2">SM16</strain>
    </source>
</reference>
<evidence type="ECO:0000313" key="2">
    <source>
        <dbReference type="Proteomes" id="UP001157910"/>
    </source>
</evidence>
<gene>
    <name evidence="1" type="ORF">SAMN06296065_101343</name>
</gene>
<dbReference type="Proteomes" id="UP001157910">
    <property type="component" value="Unassembled WGS sequence"/>
</dbReference>
<comment type="caution">
    <text evidence="1">The sequence shown here is derived from an EMBL/GenBank/DDBJ whole genome shotgun (WGS) entry which is preliminary data.</text>
</comment>
<evidence type="ECO:0000313" key="1">
    <source>
        <dbReference type="EMBL" id="SMP52883.1"/>
    </source>
</evidence>
<dbReference type="SUPFAM" id="SSF53756">
    <property type="entry name" value="UDP-Glycosyltransferase/glycogen phosphorylase"/>
    <property type="match status" value="1"/>
</dbReference>